<evidence type="ECO:0000313" key="8">
    <source>
        <dbReference type="Proteomes" id="UP001153620"/>
    </source>
</evidence>
<keyword evidence="8" id="KW-1185">Reference proteome</keyword>
<dbReference type="GO" id="GO:0017171">
    <property type="term" value="F:serine hydrolase activity"/>
    <property type="evidence" value="ECO:0007669"/>
    <property type="project" value="TreeGrafter"/>
</dbReference>
<evidence type="ECO:0000256" key="2">
    <source>
        <dbReference type="ARBA" id="ARBA00010701"/>
    </source>
</evidence>
<dbReference type="PANTHER" id="PTHR11610:SF173">
    <property type="entry name" value="LIPASE DOMAIN-CONTAINING PROTEIN-RELATED"/>
    <property type="match status" value="1"/>
</dbReference>
<dbReference type="SUPFAM" id="SSF53474">
    <property type="entry name" value="alpha/beta-Hydrolases"/>
    <property type="match status" value="1"/>
</dbReference>
<reference evidence="7" key="1">
    <citation type="submission" date="2022-01" db="EMBL/GenBank/DDBJ databases">
        <authorList>
            <person name="King R."/>
        </authorList>
    </citation>
    <scope>NUCLEOTIDE SEQUENCE</scope>
</reference>
<comment type="subcellular location">
    <subcellularLocation>
        <location evidence="1">Secreted</location>
    </subcellularLocation>
</comment>
<dbReference type="InterPro" id="IPR000734">
    <property type="entry name" value="TAG_lipase"/>
</dbReference>
<dbReference type="InterPro" id="IPR029058">
    <property type="entry name" value="AB_hydrolase_fold"/>
</dbReference>
<accession>A0A9N9RRL9</accession>
<evidence type="ECO:0000256" key="3">
    <source>
        <dbReference type="ARBA" id="ARBA00022525"/>
    </source>
</evidence>
<feature type="domain" description="Lipase" evidence="6">
    <location>
        <begin position="57"/>
        <end position="295"/>
    </location>
</feature>
<dbReference type="OrthoDB" id="7790092at2759"/>
<dbReference type="Pfam" id="PF00151">
    <property type="entry name" value="Lipase"/>
    <property type="match status" value="1"/>
</dbReference>
<dbReference type="GO" id="GO:0016042">
    <property type="term" value="P:lipid catabolic process"/>
    <property type="evidence" value="ECO:0007669"/>
    <property type="project" value="TreeGrafter"/>
</dbReference>
<dbReference type="PANTHER" id="PTHR11610">
    <property type="entry name" value="LIPASE"/>
    <property type="match status" value="1"/>
</dbReference>
<evidence type="ECO:0000259" key="6">
    <source>
        <dbReference type="Pfam" id="PF00151"/>
    </source>
</evidence>
<evidence type="ECO:0000256" key="4">
    <source>
        <dbReference type="RuleBase" id="RU004262"/>
    </source>
</evidence>
<evidence type="ECO:0000313" key="7">
    <source>
        <dbReference type="EMBL" id="CAG9802067.1"/>
    </source>
</evidence>
<organism evidence="7 8">
    <name type="scientific">Chironomus riparius</name>
    <dbReference type="NCBI Taxonomy" id="315576"/>
    <lineage>
        <taxon>Eukaryota</taxon>
        <taxon>Metazoa</taxon>
        <taxon>Ecdysozoa</taxon>
        <taxon>Arthropoda</taxon>
        <taxon>Hexapoda</taxon>
        <taxon>Insecta</taxon>
        <taxon>Pterygota</taxon>
        <taxon>Neoptera</taxon>
        <taxon>Endopterygota</taxon>
        <taxon>Diptera</taxon>
        <taxon>Nematocera</taxon>
        <taxon>Chironomoidea</taxon>
        <taxon>Chironomidae</taxon>
        <taxon>Chironominae</taxon>
        <taxon>Chironomus</taxon>
    </lineage>
</organism>
<gene>
    <name evidence="7" type="ORF">CHIRRI_LOCUS4983</name>
</gene>
<dbReference type="InterPro" id="IPR013818">
    <property type="entry name" value="Lipase"/>
</dbReference>
<protein>
    <recommendedName>
        <fullName evidence="6">Lipase domain-containing protein</fullName>
    </recommendedName>
</protein>
<reference evidence="7" key="2">
    <citation type="submission" date="2022-10" db="EMBL/GenBank/DDBJ databases">
        <authorList>
            <consortium name="ENA_rothamsted_submissions"/>
            <consortium name="culmorum"/>
            <person name="King R."/>
        </authorList>
    </citation>
    <scope>NUCLEOTIDE SEQUENCE</scope>
</reference>
<dbReference type="GO" id="GO:0005615">
    <property type="term" value="C:extracellular space"/>
    <property type="evidence" value="ECO:0007669"/>
    <property type="project" value="TreeGrafter"/>
</dbReference>
<keyword evidence="5" id="KW-0732">Signal</keyword>
<dbReference type="GO" id="GO:0016298">
    <property type="term" value="F:lipase activity"/>
    <property type="evidence" value="ECO:0007669"/>
    <property type="project" value="InterPro"/>
</dbReference>
<keyword evidence="3" id="KW-0964">Secreted</keyword>
<proteinExistence type="inferred from homology"/>
<evidence type="ECO:0000256" key="5">
    <source>
        <dbReference type="SAM" id="SignalP"/>
    </source>
</evidence>
<dbReference type="AlphaFoldDB" id="A0A9N9RRL9"/>
<evidence type="ECO:0000256" key="1">
    <source>
        <dbReference type="ARBA" id="ARBA00004613"/>
    </source>
</evidence>
<name>A0A9N9RRL9_9DIPT</name>
<sequence length="302" mass="33065">MFGKVTILILALATVVHADNRFMFIFYFNGGIAEYTTSNLQMIIGHPSFVRNGETVMFHYNNDHSLTTPEVREIIQAYEANSNYNFVVVHYPDSSEIGSLSAGGLGDSIGDALIALFNNGYNSGFMNLIGFSLGAQIMARASRRVQDRSNRRHIIGRLTGLDPFNLGAISSVTVGRLSSADAQLVESVHTEGERIGDHESQGHVAFFVNGGLTQPFCTDALPGNRADCSHIFALAVWAESVRSSTPIFPALECATWSRYLGGECNQNSVTNLGRVSNNIILRGSFFLRTNHFSPFSRNTPFP</sequence>
<comment type="similarity">
    <text evidence="2 4">Belongs to the AB hydrolase superfamily. Lipase family.</text>
</comment>
<dbReference type="EMBL" id="OU895878">
    <property type="protein sequence ID" value="CAG9802067.1"/>
    <property type="molecule type" value="Genomic_DNA"/>
</dbReference>
<feature type="signal peptide" evidence="5">
    <location>
        <begin position="1"/>
        <end position="18"/>
    </location>
</feature>
<dbReference type="Gene3D" id="3.40.50.1820">
    <property type="entry name" value="alpha/beta hydrolase"/>
    <property type="match status" value="1"/>
</dbReference>
<feature type="chain" id="PRO_5040463429" description="Lipase domain-containing protein" evidence="5">
    <location>
        <begin position="19"/>
        <end position="302"/>
    </location>
</feature>
<dbReference type="Proteomes" id="UP001153620">
    <property type="component" value="Chromosome 2"/>
</dbReference>